<dbReference type="Pfam" id="PF22593">
    <property type="entry name" value="SPMIP11"/>
    <property type="match status" value="1"/>
</dbReference>
<evidence type="ECO:0000313" key="2">
    <source>
        <dbReference type="RefSeq" id="XP_025738910.1"/>
    </source>
</evidence>
<keyword evidence="1" id="KW-1185">Reference proteome</keyword>
<reference evidence="2 3" key="2">
    <citation type="submission" date="2025-04" db="UniProtKB">
        <authorList>
            <consortium name="RefSeq"/>
        </authorList>
    </citation>
    <scope>IDENTIFICATION</scope>
    <source>
        <tissue evidence="2 3">Blood</tissue>
    </source>
</reference>
<name>A0A3Q7REL1_CALUR</name>
<dbReference type="PANTHER" id="PTHR35263">
    <property type="entry name" value="TESTIS-EXPRESSED PROTEIN 49"/>
    <property type="match status" value="1"/>
</dbReference>
<dbReference type="PANTHER" id="PTHR35263:SF1">
    <property type="entry name" value="TESTIS-EXPRESSED PROTEIN 49"/>
    <property type="match status" value="1"/>
</dbReference>
<dbReference type="Proteomes" id="UP000286641">
    <property type="component" value="Unplaced"/>
</dbReference>
<evidence type="ECO:0000313" key="3">
    <source>
        <dbReference type="RefSeq" id="XP_025738911.1"/>
    </source>
</evidence>
<reference key="1">
    <citation type="submission" date="2019-01" db="UniProtKB">
        <authorList>
            <consortium name="RefSeq"/>
        </authorList>
    </citation>
    <scope>IDENTIFICATION</scope>
</reference>
<dbReference type="InterPro" id="IPR038775">
    <property type="entry name" value="SPMIP11"/>
</dbReference>
<protein>
    <submittedName>
        <fullName evidence="2 3">Testis-expressed protein 49 isoform X1</fullName>
    </submittedName>
</protein>
<proteinExistence type="predicted"/>
<dbReference type="AlphaFoldDB" id="A0A3Q7REL1"/>
<sequence length="135" mass="15524">MSICFISPLPTLTPPVLLCVSMSSTALDILYQEELAPTRLPPIIPEDGNYSVHQNSHKSYHEAVKKVLLKTLPNQVFRVPLTDAQNFSFWRSRDPGVRPEETMPWIRSPRHCLIKSPMTRFMDHSVLSDRNFSLY</sequence>
<accession>A0A3Q7REL1</accession>
<dbReference type="RefSeq" id="XP_025738910.1">
    <property type="nucleotide sequence ID" value="XM_025883125.1"/>
</dbReference>
<gene>
    <name evidence="2 3" type="primary">TEX49</name>
</gene>
<dbReference type="RefSeq" id="XP_025738911.1">
    <property type="nucleotide sequence ID" value="XM_025883126.1"/>
</dbReference>
<organism evidence="1 3">
    <name type="scientific">Callorhinus ursinus</name>
    <name type="common">Northern fur seal</name>
    <dbReference type="NCBI Taxonomy" id="34884"/>
    <lineage>
        <taxon>Eukaryota</taxon>
        <taxon>Metazoa</taxon>
        <taxon>Chordata</taxon>
        <taxon>Craniata</taxon>
        <taxon>Vertebrata</taxon>
        <taxon>Euteleostomi</taxon>
        <taxon>Mammalia</taxon>
        <taxon>Eutheria</taxon>
        <taxon>Laurasiatheria</taxon>
        <taxon>Carnivora</taxon>
        <taxon>Caniformia</taxon>
        <taxon>Pinnipedia</taxon>
        <taxon>Otariidae</taxon>
        <taxon>Callorhinus</taxon>
    </lineage>
</organism>
<evidence type="ECO:0000313" key="1">
    <source>
        <dbReference type="Proteomes" id="UP000286641"/>
    </source>
</evidence>
<dbReference type="CTD" id="255411"/>